<proteinExistence type="predicted"/>
<keyword evidence="2" id="KW-1185">Reference proteome</keyword>
<gene>
    <name evidence="1" type="ORF">MVEN_02555400</name>
</gene>
<reference evidence="1" key="1">
    <citation type="submission" date="2020-05" db="EMBL/GenBank/DDBJ databases">
        <title>Mycena genomes resolve the evolution of fungal bioluminescence.</title>
        <authorList>
            <person name="Tsai I.J."/>
        </authorList>
    </citation>
    <scope>NUCLEOTIDE SEQUENCE</scope>
    <source>
        <strain evidence="1">CCC161011</strain>
    </source>
</reference>
<evidence type="ECO:0000313" key="2">
    <source>
        <dbReference type="Proteomes" id="UP000620124"/>
    </source>
</evidence>
<dbReference type="OrthoDB" id="2919524at2759"/>
<dbReference type="Proteomes" id="UP000620124">
    <property type="component" value="Unassembled WGS sequence"/>
</dbReference>
<protein>
    <submittedName>
        <fullName evidence="1">Uncharacterized protein</fullName>
    </submittedName>
</protein>
<accession>A0A8H6WSK3</accession>
<name>A0A8H6WSK3_9AGAR</name>
<dbReference type="EMBL" id="JACAZI010000036">
    <property type="protein sequence ID" value="KAF7328397.1"/>
    <property type="molecule type" value="Genomic_DNA"/>
</dbReference>
<evidence type="ECO:0000313" key="1">
    <source>
        <dbReference type="EMBL" id="KAF7328397.1"/>
    </source>
</evidence>
<sequence>MTFQPSEEGVDSARRALFHCATPFLGQKDQAMFPGISSLKTRLSQSLSTRLGGREINSLDLLFIARALLFSEDDKEIIRKIIALMGASDVQQSGFAAAVNQANHFIKVLVGGNRSSYWDVDGPSLSDANGDYTRCLRDILARVRDGPIE</sequence>
<comment type="caution">
    <text evidence="1">The sequence shown here is derived from an EMBL/GenBank/DDBJ whole genome shotgun (WGS) entry which is preliminary data.</text>
</comment>
<organism evidence="1 2">
    <name type="scientific">Mycena venus</name>
    <dbReference type="NCBI Taxonomy" id="2733690"/>
    <lineage>
        <taxon>Eukaryota</taxon>
        <taxon>Fungi</taxon>
        <taxon>Dikarya</taxon>
        <taxon>Basidiomycota</taxon>
        <taxon>Agaricomycotina</taxon>
        <taxon>Agaricomycetes</taxon>
        <taxon>Agaricomycetidae</taxon>
        <taxon>Agaricales</taxon>
        <taxon>Marasmiineae</taxon>
        <taxon>Mycenaceae</taxon>
        <taxon>Mycena</taxon>
    </lineage>
</organism>
<dbReference type="AlphaFoldDB" id="A0A8H6WSK3"/>